<dbReference type="Pfam" id="PF14604">
    <property type="entry name" value="SH3_9"/>
    <property type="match status" value="2"/>
</dbReference>
<feature type="compositionally biased region" description="Acidic residues" evidence="15">
    <location>
        <begin position="174"/>
        <end position="190"/>
    </location>
</feature>
<evidence type="ECO:0000256" key="2">
    <source>
        <dbReference type="ARBA" id="ARBA00012551"/>
    </source>
</evidence>
<name>A0A6G0I6I7_LARCR</name>
<keyword evidence="7 14" id="KW-0067">ATP-binding</keyword>
<feature type="region of interest" description="Disordered" evidence="15">
    <location>
        <begin position="237"/>
        <end position="274"/>
    </location>
</feature>
<dbReference type="EMBL" id="REGW02000014">
    <property type="protein sequence ID" value="KAE8287085.1"/>
    <property type="molecule type" value="Genomic_DNA"/>
</dbReference>
<dbReference type="Pfam" id="PF00493">
    <property type="entry name" value="MCM"/>
    <property type="match status" value="1"/>
</dbReference>
<keyword evidence="4" id="KW-0235">DNA replication</keyword>
<dbReference type="InterPro" id="IPR031327">
    <property type="entry name" value="MCM"/>
</dbReference>
<dbReference type="PROSITE" id="PS50051">
    <property type="entry name" value="MCM_2"/>
    <property type="match status" value="1"/>
</dbReference>
<dbReference type="SMART" id="SM00326">
    <property type="entry name" value="SH3"/>
    <property type="match status" value="3"/>
</dbReference>
<evidence type="ECO:0000256" key="12">
    <source>
        <dbReference type="ARBA" id="ARBA00040640"/>
    </source>
</evidence>
<comment type="function">
    <text evidence="11">Induces bone resorption, acting probably through a signaling cascade which results in the secretion of factor(s) enhancing osteoclast formation and activity.</text>
</comment>
<dbReference type="InterPro" id="IPR041562">
    <property type="entry name" value="MCM_lid"/>
</dbReference>
<feature type="domain" description="SH3" evidence="16">
    <location>
        <begin position="115"/>
        <end position="174"/>
    </location>
</feature>
<dbReference type="Gene3D" id="2.30.30.40">
    <property type="entry name" value="SH3 Domains"/>
    <property type="match status" value="3"/>
</dbReference>
<feature type="domain" description="MCM C-terminal AAA(+) ATPase" evidence="17">
    <location>
        <begin position="720"/>
        <end position="835"/>
    </location>
</feature>
<keyword evidence="5 14" id="KW-0547">Nucleotide-binding</keyword>
<dbReference type="InterPro" id="IPR012340">
    <property type="entry name" value="NA-bd_OB-fold"/>
</dbReference>
<evidence type="ECO:0000256" key="4">
    <source>
        <dbReference type="ARBA" id="ARBA00022705"/>
    </source>
</evidence>
<feature type="compositionally biased region" description="Polar residues" evidence="15">
    <location>
        <begin position="194"/>
        <end position="207"/>
    </location>
</feature>
<dbReference type="Gene3D" id="3.40.50.300">
    <property type="entry name" value="P-loop containing nucleotide triphosphate hydrolases"/>
    <property type="match status" value="1"/>
</dbReference>
<dbReference type="AlphaFoldDB" id="A0A6G0I6I7"/>
<evidence type="ECO:0000256" key="14">
    <source>
        <dbReference type="RuleBase" id="RU004070"/>
    </source>
</evidence>
<dbReference type="Pfam" id="PF17207">
    <property type="entry name" value="MCM_OB"/>
    <property type="match status" value="1"/>
</dbReference>
<feature type="region of interest" description="Disordered" evidence="15">
    <location>
        <begin position="437"/>
        <end position="457"/>
    </location>
</feature>
<evidence type="ECO:0000256" key="1">
    <source>
        <dbReference type="ARBA" id="ARBA00008010"/>
    </source>
</evidence>
<comment type="caution">
    <text evidence="18">The sequence shown here is derived from an EMBL/GenBank/DDBJ whole genome shotgun (WGS) entry which is preliminary data.</text>
</comment>
<feature type="compositionally biased region" description="Basic and acidic residues" evidence="15">
    <location>
        <begin position="983"/>
        <end position="996"/>
    </location>
</feature>
<evidence type="ECO:0000256" key="10">
    <source>
        <dbReference type="ARBA" id="ARBA00023306"/>
    </source>
</evidence>
<dbReference type="InterPro" id="IPR035776">
    <property type="entry name" value="CD2AP_SH_2"/>
</dbReference>
<keyword evidence="8" id="KW-0040">ANK repeat</keyword>
<reference evidence="18 19" key="1">
    <citation type="submission" date="2019-07" db="EMBL/GenBank/DDBJ databases">
        <title>Chromosome genome assembly for large yellow croaker.</title>
        <authorList>
            <person name="Xiao S."/>
        </authorList>
    </citation>
    <scope>NUCLEOTIDE SEQUENCE [LARGE SCALE GENOMIC DNA]</scope>
    <source>
        <strain evidence="18">JMULYC20181020</strain>
        <tissue evidence="18">Muscle</tissue>
    </source>
</reference>
<evidence type="ECO:0000256" key="15">
    <source>
        <dbReference type="SAM" id="MobiDB-lite"/>
    </source>
</evidence>
<dbReference type="SUPFAM" id="SSF50249">
    <property type="entry name" value="Nucleic acid-binding proteins"/>
    <property type="match status" value="1"/>
</dbReference>
<dbReference type="GO" id="GO:1902975">
    <property type="term" value="P:mitotic DNA replication initiation"/>
    <property type="evidence" value="ECO:0007669"/>
    <property type="project" value="TreeGrafter"/>
</dbReference>
<dbReference type="InterPro" id="IPR001452">
    <property type="entry name" value="SH3_domain"/>
</dbReference>
<dbReference type="InterPro" id="IPR001208">
    <property type="entry name" value="MCM_dom"/>
</dbReference>
<evidence type="ECO:0000256" key="11">
    <source>
        <dbReference type="ARBA" id="ARBA00037432"/>
    </source>
</evidence>
<gene>
    <name evidence="18" type="ORF">D5F01_LYC15044</name>
</gene>
<protein>
    <recommendedName>
        <fullName evidence="12">Osteoclast-stimulating factor 1</fullName>
        <ecNumber evidence="2">3.6.4.12</ecNumber>
    </recommendedName>
</protein>
<feature type="region of interest" description="Disordered" evidence="15">
    <location>
        <begin position="173"/>
        <end position="215"/>
    </location>
</feature>
<dbReference type="GO" id="GO:0000727">
    <property type="term" value="P:double-strand break repair via break-induced replication"/>
    <property type="evidence" value="ECO:0007669"/>
    <property type="project" value="TreeGrafter"/>
</dbReference>
<dbReference type="CDD" id="cd12056">
    <property type="entry name" value="SH3_CD2AP_3"/>
    <property type="match status" value="1"/>
</dbReference>
<accession>A0A6G0I6I7</accession>
<keyword evidence="6" id="KW-0378">Hydrolase</keyword>
<dbReference type="PRINTS" id="PR01657">
    <property type="entry name" value="MCMFAMILY"/>
</dbReference>
<dbReference type="PANTHER" id="PTHR11630">
    <property type="entry name" value="DNA REPLICATION LICENSING FACTOR MCM FAMILY MEMBER"/>
    <property type="match status" value="1"/>
</dbReference>
<dbReference type="CDD" id="cd12054">
    <property type="entry name" value="SH3_CD2AP_2"/>
    <property type="match status" value="1"/>
</dbReference>
<dbReference type="Gene3D" id="2.40.50.140">
    <property type="entry name" value="Nucleic acid-binding proteins"/>
    <property type="match status" value="1"/>
</dbReference>
<feature type="region of interest" description="Disordered" evidence="15">
    <location>
        <begin position="983"/>
        <end position="1072"/>
    </location>
</feature>
<dbReference type="InterPro" id="IPR035775">
    <property type="entry name" value="CD2AP_SH3_1"/>
</dbReference>
<evidence type="ECO:0000256" key="8">
    <source>
        <dbReference type="ARBA" id="ARBA00023043"/>
    </source>
</evidence>
<dbReference type="Pfam" id="PF23191">
    <property type="entry name" value="WHD_MCM3_C"/>
    <property type="match status" value="1"/>
</dbReference>
<dbReference type="InterPro" id="IPR018525">
    <property type="entry name" value="MCM_CS"/>
</dbReference>
<evidence type="ECO:0000313" key="19">
    <source>
        <dbReference type="Proteomes" id="UP000424527"/>
    </source>
</evidence>
<dbReference type="GO" id="GO:0005634">
    <property type="term" value="C:nucleus"/>
    <property type="evidence" value="ECO:0007669"/>
    <property type="project" value="TreeGrafter"/>
</dbReference>
<dbReference type="EC" id="3.6.4.12" evidence="2"/>
<sequence length="1176" mass="130925">MEVVVEYEYEALHDDELTLRLGDIIKNVRYIEEDGWMEGDLNGKRGLFPDNFVKELKKESKEVKETKAEPKEETSQPQKREKSAGNVAHLVQRMSTIGIPTGGFQPQPPATAKKPKRRRCKVLFDYQPLNEDELELKVGDIIDINEEVEEGWWSGGLNGKSGLFPSNFVKELDTAGEDGESNDTVADEPDGSGMESTAAPTSPQPASGNGVIGPHKKIRGVGFGDIFREGSVKLKVRLPSPETEERKERPIPSLPSAAKPNMTDSQRADGDNKSKAKEYCKVTFTFEATNEDELSIKEGDIIHILSKDTGEPGWWRGEIGGKEGVFPDNFVTIMSEAEKETPTSRVGSLKSLPKQESEELLSHVPHRDECCQDAAQEQGWEGYTSPPQLPLSKYLHHCIPSPGVVLEQSLKLEQGAQGQKQVEDLVTLTHKVTVAREETLRDGTGEEEGRQKERDDLEGVEGLMSNAFEELLAFQRALKDLVASVDATYAKQYEEFYIALEGSFGTKHVTPRTLTSRLLGSMVCVEGIITKCSLVRPKVVRSVHYCPATKKTMERKYTDMTSLDAFPSSAIYPTKVTRGASMIPFYVSGPPDHQVQEMPEKAPAGQLPRSVDIILDNDLVDMVKPGDRVQVIGTYRCLPAKKGGFTSGTFRTIMIACHVKQMSKEVSPHFSADDVAKIRNFSRTRSIDVFDQLARSLAQYPRPRVHQEGHPLHAGWRGEGDPSVAKSQLLRYVLHTAPRAIPTTGRGSSGVGLTAAVTTDQETGERRLEAGAMVLADRGVVCIDEFDKMSDMDRTAIHEVMEQGRVTIAKAGIHARLNARCSVLAAANPVYGRMDAEQDREISEHVLRMHRYRDPREQEGAAMALGGTVDILATEDPDAIAEEHEELQIYEKHNNLLHGSKRKKDKIVSKEFMRKYIHIAKATSPVTARTLETLIRLSTAHAKARMSKAVELEDSEVAVELVQFAYFKKVPYPPLLKDGAVLEKEKKRSRQDRDSGSEEEEDEESATQRSQKTAKKRGRRGSQGSEPYSPYDFSEEQNVPEIQAGTPKPAKSRQVEEEPMDASSKADDSGLSAERWVTDGNFRLRVLTFEQITCRHVRAMSLKSLLVFLHQAEGVQVVPVRSVQSAHAQSVKMKTLMEDINKERQNRFSEPDVRAALTRMQDDNQVMVADDIVFLI</sequence>
<dbReference type="InterPro" id="IPR056575">
    <property type="entry name" value="WH_MCM3_C"/>
</dbReference>
<dbReference type="FunFam" id="2.30.30.40:FF:000072">
    <property type="entry name" value="Unconventional Myosin IB"/>
    <property type="match status" value="1"/>
</dbReference>
<dbReference type="CDD" id="cd12053">
    <property type="entry name" value="SH3_CD2AP_1"/>
    <property type="match status" value="1"/>
</dbReference>
<evidence type="ECO:0000259" key="17">
    <source>
        <dbReference type="PROSITE" id="PS50051"/>
    </source>
</evidence>
<organism evidence="18 19">
    <name type="scientific">Larimichthys crocea</name>
    <name type="common">Large yellow croaker</name>
    <name type="synonym">Pseudosciaena crocea</name>
    <dbReference type="NCBI Taxonomy" id="215358"/>
    <lineage>
        <taxon>Eukaryota</taxon>
        <taxon>Metazoa</taxon>
        <taxon>Chordata</taxon>
        <taxon>Craniata</taxon>
        <taxon>Vertebrata</taxon>
        <taxon>Euteleostomi</taxon>
        <taxon>Actinopterygii</taxon>
        <taxon>Neopterygii</taxon>
        <taxon>Teleostei</taxon>
        <taxon>Neoteleostei</taxon>
        <taxon>Acanthomorphata</taxon>
        <taxon>Eupercaria</taxon>
        <taxon>Sciaenidae</taxon>
        <taxon>Larimichthys</taxon>
    </lineage>
</organism>
<dbReference type="GO" id="GO:0017116">
    <property type="term" value="F:single-stranded DNA helicase activity"/>
    <property type="evidence" value="ECO:0007669"/>
    <property type="project" value="TreeGrafter"/>
</dbReference>
<dbReference type="InterPro" id="IPR035777">
    <property type="entry name" value="CD2AP_SH3_3"/>
</dbReference>
<dbReference type="SUPFAM" id="SSF52540">
    <property type="entry name" value="P-loop containing nucleoside triphosphate hydrolases"/>
    <property type="match status" value="1"/>
</dbReference>
<dbReference type="InterPro" id="IPR033762">
    <property type="entry name" value="MCM_OB"/>
</dbReference>
<dbReference type="Pfam" id="PF07653">
    <property type="entry name" value="SH3_2"/>
    <property type="match status" value="1"/>
</dbReference>
<dbReference type="PANTHER" id="PTHR11630:SF46">
    <property type="entry name" value="DNA REPLICATION LICENSING FACTOR MCM3-RELATED"/>
    <property type="match status" value="1"/>
</dbReference>
<evidence type="ECO:0000259" key="16">
    <source>
        <dbReference type="PROSITE" id="PS50002"/>
    </source>
</evidence>
<dbReference type="SUPFAM" id="SSF50044">
    <property type="entry name" value="SH3-domain"/>
    <property type="match status" value="3"/>
</dbReference>
<dbReference type="Proteomes" id="UP000424527">
    <property type="component" value="Unassembled WGS sequence"/>
</dbReference>
<evidence type="ECO:0000256" key="7">
    <source>
        <dbReference type="ARBA" id="ARBA00022840"/>
    </source>
</evidence>
<evidence type="ECO:0000256" key="6">
    <source>
        <dbReference type="ARBA" id="ARBA00022806"/>
    </source>
</evidence>
<dbReference type="PROSITE" id="PS00847">
    <property type="entry name" value="MCM_1"/>
    <property type="match status" value="1"/>
</dbReference>
<keyword evidence="9 14" id="KW-0238">DNA-binding</keyword>
<comment type="similarity">
    <text evidence="1 14">Belongs to the MCM family.</text>
</comment>
<evidence type="ECO:0000313" key="18">
    <source>
        <dbReference type="EMBL" id="KAE8287085.1"/>
    </source>
</evidence>
<proteinExistence type="inferred from homology"/>
<keyword evidence="19" id="KW-1185">Reference proteome</keyword>
<feature type="domain" description="SH3" evidence="16">
    <location>
        <begin position="1"/>
        <end position="58"/>
    </location>
</feature>
<dbReference type="PRINTS" id="PR00452">
    <property type="entry name" value="SH3DOMAIN"/>
</dbReference>
<evidence type="ECO:0000256" key="13">
    <source>
        <dbReference type="PROSITE-ProRule" id="PRU00192"/>
    </source>
</evidence>
<dbReference type="Gene3D" id="2.20.28.10">
    <property type="match status" value="1"/>
</dbReference>
<evidence type="ECO:0000256" key="9">
    <source>
        <dbReference type="ARBA" id="ARBA00023125"/>
    </source>
</evidence>
<dbReference type="GO" id="GO:0003697">
    <property type="term" value="F:single-stranded DNA binding"/>
    <property type="evidence" value="ECO:0007669"/>
    <property type="project" value="TreeGrafter"/>
</dbReference>
<evidence type="ECO:0000256" key="3">
    <source>
        <dbReference type="ARBA" id="ARBA00022443"/>
    </source>
</evidence>
<dbReference type="PROSITE" id="PS50002">
    <property type="entry name" value="SH3"/>
    <property type="match status" value="3"/>
</dbReference>
<dbReference type="GO" id="GO:0042555">
    <property type="term" value="C:MCM complex"/>
    <property type="evidence" value="ECO:0007669"/>
    <property type="project" value="TreeGrafter"/>
</dbReference>
<dbReference type="InterPro" id="IPR027417">
    <property type="entry name" value="P-loop_NTPase"/>
</dbReference>
<keyword evidence="6" id="KW-0347">Helicase</keyword>
<feature type="region of interest" description="Disordered" evidence="15">
    <location>
        <begin position="60"/>
        <end position="86"/>
    </location>
</feature>
<dbReference type="Pfam" id="PF17855">
    <property type="entry name" value="MCM_lid"/>
    <property type="match status" value="1"/>
</dbReference>
<keyword evidence="3 13" id="KW-0728">SH3 domain</keyword>
<dbReference type="InterPro" id="IPR036028">
    <property type="entry name" value="SH3-like_dom_sf"/>
</dbReference>
<feature type="compositionally biased region" description="Basic and acidic residues" evidence="15">
    <location>
        <begin position="60"/>
        <end position="83"/>
    </location>
</feature>
<dbReference type="SMART" id="SM00350">
    <property type="entry name" value="MCM"/>
    <property type="match status" value="1"/>
</dbReference>
<keyword evidence="10" id="KW-0131">Cell cycle</keyword>
<feature type="domain" description="SH3" evidence="16">
    <location>
        <begin position="275"/>
        <end position="336"/>
    </location>
</feature>
<evidence type="ECO:0000256" key="5">
    <source>
        <dbReference type="ARBA" id="ARBA00022741"/>
    </source>
</evidence>
<dbReference type="GO" id="GO:0006271">
    <property type="term" value="P:DNA strand elongation involved in DNA replication"/>
    <property type="evidence" value="ECO:0007669"/>
    <property type="project" value="TreeGrafter"/>
</dbReference>
<dbReference type="GO" id="GO:0005524">
    <property type="term" value="F:ATP binding"/>
    <property type="evidence" value="ECO:0007669"/>
    <property type="project" value="UniProtKB-KW"/>
</dbReference>